<dbReference type="PATRIC" id="fig|1365250.3.peg.1288"/>
<evidence type="ECO:0000313" key="2">
    <source>
        <dbReference type="EMBL" id="KZN40926.1"/>
    </source>
</evidence>
<dbReference type="Gene3D" id="3.40.630.30">
    <property type="match status" value="1"/>
</dbReference>
<dbReference type="Proteomes" id="UP000076643">
    <property type="component" value="Unassembled WGS sequence"/>
</dbReference>
<dbReference type="InterPro" id="IPR051531">
    <property type="entry name" value="N-acetyltransferase"/>
</dbReference>
<dbReference type="InterPro" id="IPR000182">
    <property type="entry name" value="GNAT_dom"/>
</dbReference>
<dbReference type="AlphaFoldDB" id="A0A166XUP6"/>
<accession>A0A166XUP6</accession>
<name>A0A166XUP6_9GAMM</name>
<gene>
    <name evidence="2" type="ORF">N475_00700</name>
</gene>
<feature type="domain" description="N-acetyltransferase" evidence="1">
    <location>
        <begin position="10"/>
        <end position="166"/>
    </location>
</feature>
<evidence type="ECO:0000259" key="1">
    <source>
        <dbReference type="PROSITE" id="PS51186"/>
    </source>
</evidence>
<dbReference type="EMBL" id="AUYB01000092">
    <property type="protein sequence ID" value="KZN40926.1"/>
    <property type="molecule type" value="Genomic_DNA"/>
</dbReference>
<dbReference type="PANTHER" id="PTHR43792">
    <property type="entry name" value="GNAT FAMILY, PUTATIVE (AFU_ORTHOLOGUE AFUA_3G00765)-RELATED-RELATED"/>
    <property type="match status" value="1"/>
</dbReference>
<comment type="caution">
    <text evidence="2">The sequence shown here is derived from an EMBL/GenBank/DDBJ whole genome shotgun (WGS) entry which is preliminary data.</text>
</comment>
<organism evidence="2 3">
    <name type="scientific">Pseudoalteromonas luteoviolacea DSM 6061</name>
    <dbReference type="NCBI Taxonomy" id="1365250"/>
    <lineage>
        <taxon>Bacteria</taxon>
        <taxon>Pseudomonadati</taxon>
        <taxon>Pseudomonadota</taxon>
        <taxon>Gammaproteobacteria</taxon>
        <taxon>Alteromonadales</taxon>
        <taxon>Pseudoalteromonadaceae</taxon>
        <taxon>Pseudoalteromonas</taxon>
    </lineage>
</organism>
<keyword evidence="3" id="KW-1185">Reference proteome</keyword>
<dbReference type="PANTHER" id="PTHR43792:SF1">
    <property type="entry name" value="N-ACETYLTRANSFERASE DOMAIN-CONTAINING PROTEIN"/>
    <property type="match status" value="1"/>
</dbReference>
<evidence type="ECO:0000313" key="3">
    <source>
        <dbReference type="Proteomes" id="UP000076643"/>
    </source>
</evidence>
<sequence length="170" mass="19341">MTQIAQIETERLRLVTPTEACLETYLDFYTDGAASQLYGGPIEPAQVLARLKADLGSWYLCGFGVWVIQEKATNKYIGTCGFWRGYNWPTELTWWLLPEARGCGYAKEASHAAISHAYEKLGFKEVRTYMNDENIAARMLVERLGGVKIERKLFPDGLYRDIYSLPKENA</sequence>
<reference evidence="2 3" key="1">
    <citation type="submission" date="2013-07" db="EMBL/GenBank/DDBJ databases">
        <title>Comparative Genomic and Metabolomic Analysis of Twelve Strains of Pseudoalteromonas luteoviolacea.</title>
        <authorList>
            <person name="Vynne N.G."/>
            <person name="Mansson M."/>
            <person name="Gram L."/>
        </authorList>
    </citation>
    <scope>NUCLEOTIDE SEQUENCE [LARGE SCALE GENOMIC DNA]</scope>
    <source>
        <strain evidence="2 3">DSM 6061</strain>
    </source>
</reference>
<dbReference type="RefSeq" id="WP_063364866.1">
    <property type="nucleotide sequence ID" value="NZ_AQHB01000023.1"/>
</dbReference>
<proteinExistence type="predicted"/>
<dbReference type="InterPro" id="IPR016181">
    <property type="entry name" value="Acyl_CoA_acyltransferase"/>
</dbReference>
<dbReference type="SUPFAM" id="SSF55729">
    <property type="entry name" value="Acyl-CoA N-acyltransferases (Nat)"/>
    <property type="match status" value="1"/>
</dbReference>
<protein>
    <recommendedName>
        <fullName evidence="1">N-acetyltransferase domain-containing protein</fullName>
    </recommendedName>
</protein>
<dbReference type="PROSITE" id="PS51186">
    <property type="entry name" value="GNAT"/>
    <property type="match status" value="1"/>
</dbReference>
<dbReference type="Pfam" id="PF13302">
    <property type="entry name" value="Acetyltransf_3"/>
    <property type="match status" value="1"/>
</dbReference>
<dbReference type="GO" id="GO:0016747">
    <property type="term" value="F:acyltransferase activity, transferring groups other than amino-acyl groups"/>
    <property type="evidence" value="ECO:0007669"/>
    <property type="project" value="InterPro"/>
</dbReference>